<accession>A0A6P1QV68</accession>
<evidence type="ECO:0000313" key="2">
    <source>
        <dbReference type="Proteomes" id="UP000464318"/>
    </source>
</evidence>
<name>A0A6P1QV68_9FLAO</name>
<dbReference type="Proteomes" id="UP000464318">
    <property type="component" value="Chromosome"/>
</dbReference>
<proteinExistence type="predicted"/>
<gene>
    <name evidence="1" type="ORF">DBX24_03665</name>
</gene>
<organism evidence="1 2">
    <name type="scientific">Bergeyella cardium</name>
    <dbReference type="NCBI Taxonomy" id="1585976"/>
    <lineage>
        <taxon>Bacteria</taxon>
        <taxon>Pseudomonadati</taxon>
        <taxon>Bacteroidota</taxon>
        <taxon>Flavobacteriia</taxon>
        <taxon>Flavobacteriales</taxon>
        <taxon>Weeksellaceae</taxon>
        <taxon>Bergeyella</taxon>
    </lineage>
</organism>
<dbReference type="AlphaFoldDB" id="A0A6P1QV68"/>
<protein>
    <submittedName>
        <fullName evidence="1">Uncharacterized protein</fullName>
    </submittedName>
</protein>
<dbReference type="EMBL" id="CP029149">
    <property type="protein sequence ID" value="QHN65057.1"/>
    <property type="molecule type" value="Genomic_DNA"/>
</dbReference>
<evidence type="ECO:0000313" key="1">
    <source>
        <dbReference type="EMBL" id="QHN65057.1"/>
    </source>
</evidence>
<keyword evidence="2" id="KW-1185">Reference proteome</keyword>
<dbReference type="KEGG" id="bcad:DBX24_03665"/>
<sequence length="97" mass="10659">MWGSHLAGEAIVFNCPTGYGVSIPHAVGWMKLEMLYSSSDEIIKEAMPLINASDEKKSNKPPSMSRISSFKKDMYMPKSYCPLLELSGMSQKPVATG</sequence>
<dbReference type="RefSeq" id="WP_120488324.1">
    <property type="nucleotide sequence ID" value="NZ_CP029149.1"/>
</dbReference>
<reference evidence="1 2" key="1">
    <citation type="submission" date="2018-04" db="EMBL/GenBank/DDBJ databases">
        <title>Characteristic and Complete Genome Sequencing of A Novel Member of Infective Endocarditis Causative Bacteria: Bergeyella cardium QL-PH.</title>
        <authorList>
            <person name="Pan H."/>
            <person name="Sun E."/>
            <person name="Zhang Y."/>
        </authorList>
    </citation>
    <scope>NUCLEOTIDE SEQUENCE [LARGE SCALE GENOMIC DNA]</scope>
    <source>
        <strain evidence="1 2">HPQL</strain>
    </source>
</reference>